<evidence type="ECO:0000256" key="7">
    <source>
        <dbReference type="ARBA" id="ARBA00023239"/>
    </source>
</evidence>
<feature type="domain" description="Prephenate dehydratase" evidence="9">
    <location>
        <begin position="2"/>
        <end position="177"/>
    </location>
</feature>
<dbReference type="SUPFAM" id="SSF55021">
    <property type="entry name" value="ACT-like"/>
    <property type="match status" value="1"/>
</dbReference>
<dbReference type="UniPathway" id="UPA00121">
    <property type="reaction ID" value="UER00345"/>
</dbReference>
<dbReference type="Pfam" id="PF00800">
    <property type="entry name" value="PDT"/>
    <property type="match status" value="1"/>
</dbReference>
<dbReference type="PROSITE" id="PS51671">
    <property type="entry name" value="ACT"/>
    <property type="match status" value="1"/>
</dbReference>
<comment type="pathway">
    <text evidence="1">Amino-acid biosynthesis; L-phenylalanine biosynthesis; phenylpyruvate from prephenate: step 1/1.</text>
</comment>
<organism evidence="11 12">
    <name type="scientific">Staphylococcus pseudintermedius</name>
    <dbReference type="NCBI Taxonomy" id="283734"/>
    <lineage>
        <taxon>Bacteria</taxon>
        <taxon>Bacillati</taxon>
        <taxon>Bacillota</taxon>
        <taxon>Bacilli</taxon>
        <taxon>Bacillales</taxon>
        <taxon>Staphylococcaceae</taxon>
        <taxon>Staphylococcus</taxon>
        <taxon>Staphylococcus intermedius group</taxon>
    </lineage>
</organism>
<dbReference type="CDD" id="cd04905">
    <property type="entry name" value="ACT_CM-PDT"/>
    <property type="match status" value="1"/>
</dbReference>
<keyword evidence="5" id="KW-0057">Aromatic amino acid biosynthesis</keyword>
<comment type="catalytic activity">
    <reaction evidence="8">
        <text>prephenate + H(+) = 3-phenylpyruvate + CO2 + H2O</text>
        <dbReference type="Rhea" id="RHEA:21648"/>
        <dbReference type="ChEBI" id="CHEBI:15377"/>
        <dbReference type="ChEBI" id="CHEBI:15378"/>
        <dbReference type="ChEBI" id="CHEBI:16526"/>
        <dbReference type="ChEBI" id="CHEBI:18005"/>
        <dbReference type="ChEBI" id="CHEBI:29934"/>
        <dbReference type="EC" id="4.2.1.51"/>
    </reaction>
</comment>
<proteinExistence type="predicted"/>
<evidence type="ECO:0000256" key="6">
    <source>
        <dbReference type="ARBA" id="ARBA00023222"/>
    </source>
</evidence>
<evidence type="ECO:0000313" key="12">
    <source>
        <dbReference type="Proteomes" id="UP000246800"/>
    </source>
</evidence>
<dbReference type="RefSeq" id="WP_014613444.1">
    <property type="nucleotide sequence ID" value="NZ_BAAFHR010000008.1"/>
</dbReference>
<dbReference type="InterPro" id="IPR045865">
    <property type="entry name" value="ACT-like_dom_sf"/>
</dbReference>
<evidence type="ECO:0000259" key="10">
    <source>
        <dbReference type="PROSITE" id="PS51671"/>
    </source>
</evidence>
<name>A0A1B1NZG6_STAPS</name>
<gene>
    <name evidence="11" type="ORF">DD902_04365</name>
</gene>
<dbReference type="EMBL" id="QEIT01000022">
    <property type="protein sequence ID" value="PWZ75796.1"/>
    <property type="molecule type" value="Genomic_DNA"/>
</dbReference>
<dbReference type="InterPro" id="IPR002912">
    <property type="entry name" value="ACT_dom"/>
</dbReference>
<keyword evidence="7" id="KW-0456">Lyase</keyword>
<evidence type="ECO:0000256" key="5">
    <source>
        <dbReference type="ARBA" id="ARBA00023141"/>
    </source>
</evidence>
<dbReference type="eggNOG" id="COG0077">
    <property type="taxonomic scope" value="Bacteria"/>
</dbReference>
<evidence type="ECO:0000256" key="1">
    <source>
        <dbReference type="ARBA" id="ARBA00004741"/>
    </source>
</evidence>
<evidence type="ECO:0000259" key="9">
    <source>
        <dbReference type="PROSITE" id="PS51171"/>
    </source>
</evidence>
<dbReference type="Gene3D" id="3.40.190.10">
    <property type="entry name" value="Periplasmic binding protein-like II"/>
    <property type="match status" value="2"/>
</dbReference>
<dbReference type="GO" id="GO:0009094">
    <property type="term" value="P:L-phenylalanine biosynthetic process"/>
    <property type="evidence" value="ECO:0007669"/>
    <property type="project" value="UniProtKB-UniPathway"/>
</dbReference>
<keyword evidence="6" id="KW-0584">Phenylalanine biosynthesis</keyword>
<sequence>MTLFYLGPKGTFSYLAALKLQSQTNQKEQLVERSNLYEVMSSLQKDPSASAIVPIENSIEGTINVIADSLIEQDFVIIEEIFLDIAFALYGLPNQSFKDIQRVYSISPAISQTQKFIHEQQFDYDYTTSTVASLEKIDATTGAIAPLGSGEMYGYEALATHIEDYPHNMTRFLVLKHASEVTNQSGSECLLVITPTEDKPGLLASILNTFAMFQVNLKWIESRPLKTQLGMYRFFVQAECPDTTVLHKILTILETLDFKIKNLGRFH</sequence>
<dbReference type="AlphaFoldDB" id="A0A1B1NZG6"/>
<accession>A0A1B1NZG6</accession>
<evidence type="ECO:0000256" key="3">
    <source>
        <dbReference type="ARBA" id="ARBA00021872"/>
    </source>
</evidence>
<dbReference type="Proteomes" id="UP000246800">
    <property type="component" value="Unassembled WGS sequence"/>
</dbReference>
<dbReference type="PANTHER" id="PTHR21022:SF19">
    <property type="entry name" value="PREPHENATE DEHYDRATASE-RELATED"/>
    <property type="match status" value="1"/>
</dbReference>
<evidence type="ECO:0000313" key="11">
    <source>
        <dbReference type="EMBL" id="PWZ75796.1"/>
    </source>
</evidence>
<dbReference type="GO" id="GO:0004664">
    <property type="term" value="F:prephenate dehydratase activity"/>
    <property type="evidence" value="ECO:0007669"/>
    <property type="project" value="UniProtKB-EC"/>
</dbReference>
<feature type="domain" description="ACT" evidence="10">
    <location>
        <begin position="191"/>
        <end position="265"/>
    </location>
</feature>
<dbReference type="PANTHER" id="PTHR21022">
    <property type="entry name" value="PREPHENATE DEHYDRATASE P PROTEIN"/>
    <property type="match status" value="1"/>
</dbReference>
<evidence type="ECO:0000256" key="8">
    <source>
        <dbReference type="ARBA" id="ARBA00047848"/>
    </source>
</evidence>
<dbReference type="GO" id="GO:0005737">
    <property type="term" value="C:cytoplasm"/>
    <property type="evidence" value="ECO:0007669"/>
    <property type="project" value="TreeGrafter"/>
</dbReference>
<protein>
    <recommendedName>
        <fullName evidence="3">Prephenate dehydratase</fullName>
        <ecNumber evidence="2">4.2.1.51</ecNumber>
    </recommendedName>
</protein>
<dbReference type="EC" id="4.2.1.51" evidence="2"/>
<comment type="caution">
    <text evidence="11">The sequence shown here is derived from an EMBL/GenBank/DDBJ whole genome shotgun (WGS) entry which is preliminary data.</text>
</comment>
<dbReference type="SUPFAM" id="SSF53850">
    <property type="entry name" value="Periplasmic binding protein-like II"/>
    <property type="match status" value="1"/>
</dbReference>
<keyword evidence="4" id="KW-0028">Amino-acid biosynthesis</keyword>
<dbReference type="InterPro" id="IPR001086">
    <property type="entry name" value="Preph_deHydtase"/>
</dbReference>
<evidence type="ECO:0000256" key="4">
    <source>
        <dbReference type="ARBA" id="ARBA00022605"/>
    </source>
</evidence>
<reference evidence="11 12" key="1">
    <citation type="journal article" date="2018" name="Vet. Microbiol.">
        <title>Clonal diversity and geographic distribution of methicillin-resistant Staphylococcus pseudintermedius from Australian animals: Discovery of novel sequence types.</title>
        <authorList>
            <person name="Worthing K.A."/>
            <person name="Abraham S."/>
            <person name="Coombs G.W."/>
            <person name="Pang S."/>
            <person name="Saputra S."/>
            <person name="Jordan D."/>
            <person name="Trott D.J."/>
            <person name="Norris J.M."/>
        </authorList>
    </citation>
    <scope>NUCLEOTIDE SEQUENCE [LARGE SCALE GENOMIC DNA]</scope>
    <source>
        <strain evidence="11 12">ST525 1</strain>
    </source>
</reference>
<dbReference type="PROSITE" id="PS51171">
    <property type="entry name" value="PREPHENATE_DEHYDR_3"/>
    <property type="match status" value="1"/>
</dbReference>
<dbReference type="Gene3D" id="3.30.70.260">
    <property type="match status" value="1"/>
</dbReference>
<evidence type="ECO:0000256" key="2">
    <source>
        <dbReference type="ARBA" id="ARBA00013147"/>
    </source>
</evidence>